<dbReference type="EMBL" id="ML977332">
    <property type="protein sequence ID" value="KAF2112102.1"/>
    <property type="molecule type" value="Genomic_DNA"/>
</dbReference>
<reference evidence="2" key="1">
    <citation type="journal article" date="2020" name="Stud. Mycol.">
        <title>101 Dothideomycetes genomes: a test case for predicting lifestyles and emergence of pathogens.</title>
        <authorList>
            <person name="Haridas S."/>
            <person name="Albert R."/>
            <person name="Binder M."/>
            <person name="Bloem J."/>
            <person name="Labutti K."/>
            <person name="Salamov A."/>
            <person name="Andreopoulos B."/>
            <person name="Baker S."/>
            <person name="Barry K."/>
            <person name="Bills G."/>
            <person name="Bluhm B."/>
            <person name="Cannon C."/>
            <person name="Castanera R."/>
            <person name="Culley D."/>
            <person name="Daum C."/>
            <person name="Ezra D."/>
            <person name="Gonzalez J."/>
            <person name="Henrissat B."/>
            <person name="Kuo A."/>
            <person name="Liang C."/>
            <person name="Lipzen A."/>
            <person name="Lutzoni F."/>
            <person name="Magnuson J."/>
            <person name="Mondo S."/>
            <person name="Nolan M."/>
            <person name="Ohm R."/>
            <person name="Pangilinan J."/>
            <person name="Park H.-J."/>
            <person name="Ramirez L."/>
            <person name="Alfaro M."/>
            <person name="Sun H."/>
            <person name="Tritt A."/>
            <person name="Yoshinaga Y."/>
            <person name="Zwiers L.-H."/>
            <person name="Turgeon B."/>
            <person name="Goodwin S."/>
            <person name="Spatafora J."/>
            <person name="Crous P."/>
            <person name="Grigoriev I."/>
        </authorList>
    </citation>
    <scope>NUCLEOTIDE SEQUENCE</scope>
    <source>
        <strain evidence="2">CBS 627.86</strain>
    </source>
</reference>
<evidence type="ECO:0000256" key="1">
    <source>
        <dbReference type="SAM" id="SignalP"/>
    </source>
</evidence>
<gene>
    <name evidence="2" type="ORF">BDV96DRAFT_602555</name>
</gene>
<evidence type="ECO:0000313" key="2">
    <source>
        <dbReference type="EMBL" id="KAF2112102.1"/>
    </source>
</evidence>
<keyword evidence="3" id="KW-1185">Reference proteome</keyword>
<dbReference type="AlphaFoldDB" id="A0A6A5YY76"/>
<proteinExistence type="predicted"/>
<keyword evidence="1" id="KW-0732">Signal</keyword>
<protein>
    <submittedName>
        <fullName evidence="2">Uncharacterized protein</fullName>
    </submittedName>
</protein>
<name>A0A6A5YY76_9PLEO</name>
<sequence length="720" mass="75127">MAPHQRASIRSLTVAAISLNVVSIAALPQHHHPCPSHNALVARDALANDVPVTLNSKSDPKNFVHDLVDFLGNYSPRDLLRMWFGELLGGDDDESSTTIVPSVTPVTVTGVDLTGESTTIGLQITGIFVVPTPVASIRVEASASASAQAGVSASVTIPVPSVSTIPISFSVPTVSVSTSSHSRPPIVSWIESLLFDFFGPDSSTAVPTLTSVTFPIPTASVETIFPTLTGLEPTLVSIPVVTAPTIPVSVVSEISGLPEANGTTSEIIFSILPWPPFETPKYPNVTISKPTIGTAGVGTILPIPTGFATSRRDTTHTVLWPPTGTGVRLPSGTGYGLPGVNTTIRIKSTKYLTVTATVLPVEPSLVTGLSGVSVGIPSTTGVVRWPNITFVAPTIPLSTGTVFLPSVPLASSPSINATLSILTPTPISSLPGLFTIPPNPLSTSLPFLIPLPTPYINTSDTAIYAGRLPLREVCSSTSAKTITLPLLDLFYGPYAYPSLHSFPGCTAPNPSQALRAPGLLNCTDLGQEVLACQRLGRQVLLSVKGSGAGAVGGNLEYGKPGVSDYPFGAYFPHNDNGTVNASASASVGATVTVERSPHPNLFDESHPPSALALTLFSLFGEGHTERADLRPLGDEDAYVADPDINWFAKPLGEEVVVDGFDVQVPSEWKGTYQGERFGEFTGRLRELVDEAWKETGGDGADGGPVDLGSDGEAVVLSGFV</sequence>
<evidence type="ECO:0000313" key="3">
    <source>
        <dbReference type="Proteomes" id="UP000799770"/>
    </source>
</evidence>
<dbReference type="Proteomes" id="UP000799770">
    <property type="component" value="Unassembled WGS sequence"/>
</dbReference>
<dbReference type="Gene3D" id="3.20.20.80">
    <property type="entry name" value="Glycosidases"/>
    <property type="match status" value="1"/>
</dbReference>
<dbReference type="OrthoDB" id="6020543at2759"/>
<feature type="signal peptide" evidence="1">
    <location>
        <begin position="1"/>
        <end position="26"/>
    </location>
</feature>
<organism evidence="2 3">
    <name type="scientific">Lophiotrema nucula</name>
    <dbReference type="NCBI Taxonomy" id="690887"/>
    <lineage>
        <taxon>Eukaryota</taxon>
        <taxon>Fungi</taxon>
        <taxon>Dikarya</taxon>
        <taxon>Ascomycota</taxon>
        <taxon>Pezizomycotina</taxon>
        <taxon>Dothideomycetes</taxon>
        <taxon>Pleosporomycetidae</taxon>
        <taxon>Pleosporales</taxon>
        <taxon>Lophiotremataceae</taxon>
        <taxon>Lophiotrema</taxon>
    </lineage>
</organism>
<feature type="chain" id="PRO_5025464762" evidence="1">
    <location>
        <begin position="27"/>
        <end position="720"/>
    </location>
</feature>
<accession>A0A6A5YY76</accession>